<feature type="region of interest" description="Disordered" evidence="2">
    <location>
        <begin position="117"/>
        <end position="152"/>
    </location>
</feature>
<evidence type="ECO:0000313" key="3">
    <source>
        <dbReference type="EMBL" id="MDG2990924.1"/>
    </source>
</evidence>
<protein>
    <submittedName>
        <fullName evidence="3">Uncharacterized protein</fullName>
    </submittedName>
</protein>
<gene>
    <name evidence="3" type="ORF">L3556_08285</name>
</gene>
<keyword evidence="1" id="KW-0175">Coiled coil</keyword>
<feature type="coiled-coil region" evidence="1">
    <location>
        <begin position="1"/>
        <end position="35"/>
    </location>
</feature>
<feature type="region of interest" description="Disordered" evidence="2">
    <location>
        <begin position="49"/>
        <end position="73"/>
    </location>
</feature>
<evidence type="ECO:0000256" key="2">
    <source>
        <dbReference type="SAM" id="MobiDB-lite"/>
    </source>
</evidence>
<dbReference type="Proteomes" id="UP001154265">
    <property type="component" value="Unassembled WGS sequence"/>
</dbReference>
<feature type="compositionally biased region" description="Basic residues" evidence="2">
    <location>
        <begin position="142"/>
        <end position="152"/>
    </location>
</feature>
<proteinExistence type="predicted"/>
<accession>A0ABT6EZA9</accession>
<dbReference type="EMBL" id="JAKKUT010000002">
    <property type="protein sequence ID" value="MDG2990924.1"/>
    <property type="molecule type" value="Genomic_DNA"/>
</dbReference>
<evidence type="ECO:0000256" key="1">
    <source>
        <dbReference type="SAM" id="Coils"/>
    </source>
</evidence>
<evidence type="ECO:0000313" key="4">
    <source>
        <dbReference type="Proteomes" id="UP001154265"/>
    </source>
</evidence>
<reference evidence="3" key="2">
    <citation type="submission" date="2022-01" db="EMBL/GenBank/DDBJ databases">
        <authorList>
            <person name="Zivanovic Y."/>
            <person name="Moreira D."/>
            <person name="Lopez-Garcia P."/>
        </authorList>
    </citation>
    <scope>NUCLEOTIDE SEQUENCE</scope>
    <source>
        <strain evidence="3">G9</strain>
    </source>
</reference>
<organism evidence="3 4">
    <name type="scientific">Candidatus Synechococcus calcipolaris G9</name>
    <dbReference type="NCBI Taxonomy" id="1497997"/>
    <lineage>
        <taxon>Bacteria</taxon>
        <taxon>Bacillati</taxon>
        <taxon>Cyanobacteriota</taxon>
        <taxon>Cyanophyceae</taxon>
        <taxon>Synechococcales</taxon>
        <taxon>Synechococcaceae</taxon>
        <taxon>Synechococcus</taxon>
    </lineage>
</organism>
<sequence length="152" mass="17096">MTDLGQQVKYLQEQLRIAQNRAAEWQKRYEVEAQQRRQDAELHRQTLLNSKSSAPNYSANRLTLPPSASESGERAIADGVANEIQAQVLGETDPVTLQAQLIQALLDNQRLTQALESERASHAKTRQSLTTALGDTIETLQQRRRLRPPKSP</sequence>
<keyword evidence="4" id="KW-1185">Reference proteome</keyword>
<reference evidence="3" key="1">
    <citation type="journal article" date="2022" name="Genome Biol. Evol.">
        <title>A New Gene Family Diagnostic for Intracellular Biomineralization of Amorphous Ca Carbonates by Cyanobacteria.</title>
        <authorList>
            <person name="Benzerara K."/>
            <person name="Duprat E."/>
            <person name="Bitard-Feildel T."/>
            <person name="Caumes G."/>
            <person name="Cassier-Chauvat C."/>
            <person name="Chauvat F."/>
            <person name="Dezi M."/>
            <person name="Diop S.I."/>
            <person name="Gaschignard G."/>
            <person name="Gorgen S."/>
            <person name="Gugger M."/>
            <person name="Lopez-Garcia P."/>
            <person name="Millet M."/>
            <person name="Skouri-Panet F."/>
            <person name="Moreira D."/>
            <person name="Callebaut I."/>
        </authorList>
    </citation>
    <scope>NUCLEOTIDE SEQUENCE</scope>
    <source>
        <strain evidence="3">G9</strain>
    </source>
</reference>
<comment type="caution">
    <text evidence="3">The sequence shown here is derived from an EMBL/GenBank/DDBJ whole genome shotgun (WGS) entry which is preliminary data.</text>
</comment>
<dbReference type="RefSeq" id="WP_277866813.1">
    <property type="nucleotide sequence ID" value="NZ_JAKKUT010000002.1"/>
</dbReference>
<name>A0ABT6EZA9_9SYNE</name>
<feature type="compositionally biased region" description="Polar residues" evidence="2">
    <location>
        <begin position="49"/>
        <end position="70"/>
    </location>
</feature>